<dbReference type="Pfam" id="PF04389">
    <property type="entry name" value="Peptidase_M28"/>
    <property type="match status" value="1"/>
</dbReference>
<dbReference type="GO" id="GO:0008235">
    <property type="term" value="F:metalloexopeptidase activity"/>
    <property type="evidence" value="ECO:0007669"/>
    <property type="project" value="InterPro"/>
</dbReference>
<dbReference type="PANTHER" id="PTHR12147">
    <property type="entry name" value="METALLOPEPTIDASE M28 FAMILY MEMBER"/>
    <property type="match status" value="1"/>
</dbReference>
<dbReference type="InterPro" id="IPR006315">
    <property type="entry name" value="OM_autotransptr_brl_dom"/>
</dbReference>
<dbReference type="InterPro" id="IPR045175">
    <property type="entry name" value="M28_fam"/>
</dbReference>
<evidence type="ECO:0000256" key="7">
    <source>
        <dbReference type="SAM" id="SignalP"/>
    </source>
</evidence>
<evidence type="ECO:0000313" key="9">
    <source>
        <dbReference type="EMBL" id="QRQ83200.1"/>
    </source>
</evidence>
<keyword evidence="1" id="KW-0031">Aminopeptidase</keyword>
<organism evidence="9 10">
    <name type="scientific">Paralysiella testudinis</name>
    <dbReference type="NCBI Taxonomy" id="2809020"/>
    <lineage>
        <taxon>Bacteria</taxon>
        <taxon>Pseudomonadati</taxon>
        <taxon>Pseudomonadota</taxon>
        <taxon>Betaproteobacteria</taxon>
        <taxon>Neisseriales</taxon>
        <taxon>Neisseriaceae</taxon>
        <taxon>Paralysiella</taxon>
    </lineage>
</organism>
<dbReference type="Proteomes" id="UP000653156">
    <property type="component" value="Chromosome"/>
</dbReference>
<feature type="chain" id="PRO_5034054556" evidence="7">
    <location>
        <begin position="26"/>
        <end position="681"/>
    </location>
</feature>
<evidence type="ECO:0000259" key="8">
    <source>
        <dbReference type="PROSITE" id="PS51208"/>
    </source>
</evidence>
<dbReference type="PROSITE" id="PS51208">
    <property type="entry name" value="AUTOTRANSPORTER"/>
    <property type="match status" value="1"/>
</dbReference>
<dbReference type="GO" id="GO:0046872">
    <property type="term" value="F:metal ion binding"/>
    <property type="evidence" value="ECO:0007669"/>
    <property type="project" value="UniProtKB-KW"/>
</dbReference>
<dbReference type="Gene3D" id="3.40.630.10">
    <property type="entry name" value="Zn peptidases"/>
    <property type="match status" value="1"/>
</dbReference>
<evidence type="ECO:0000256" key="4">
    <source>
        <dbReference type="ARBA" id="ARBA00022729"/>
    </source>
</evidence>
<feature type="domain" description="Autotransporter" evidence="8">
    <location>
        <begin position="392"/>
        <end position="681"/>
    </location>
</feature>
<dbReference type="Pfam" id="PF03797">
    <property type="entry name" value="Autotransporter"/>
    <property type="match status" value="1"/>
</dbReference>
<proteinExistence type="predicted"/>
<gene>
    <name evidence="9" type="ORF">JQU52_07565</name>
</gene>
<dbReference type="GO" id="GO:0019867">
    <property type="term" value="C:outer membrane"/>
    <property type="evidence" value="ECO:0007669"/>
    <property type="project" value="InterPro"/>
</dbReference>
<dbReference type="KEGG" id="ptes:JQU52_07565"/>
<dbReference type="NCBIfam" id="TIGR01414">
    <property type="entry name" value="autotrans_barl"/>
    <property type="match status" value="1"/>
</dbReference>
<dbReference type="InterPro" id="IPR007484">
    <property type="entry name" value="Peptidase_M28"/>
</dbReference>
<dbReference type="SMART" id="SM00869">
    <property type="entry name" value="Autotransporter"/>
    <property type="match status" value="1"/>
</dbReference>
<dbReference type="EMBL" id="CP069798">
    <property type="protein sequence ID" value="QRQ83200.1"/>
    <property type="molecule type" value="Genomic_DNA"/>
</dbReference>
<keyword evidence="6" id="KW-0862">Zinc</keyword>
<evidence type="ECO:0000256" key="6">
    <source>
        <dbReference type="ARBA" id="ARBA00022833"/>
    </source>
</evidence>
<protein>
    <submittedName>
        <fullName evidence="9">Autotransporter domain-containing protein</fullName>
    </submittedName>
</protein>
<keyword evidence="5" id="KW-0378">Hydrolase</keyword>
<dbReference type="SUPFAM" id="SSF103515">
    <property type="entry name" value="Autotransporter"/>
    <property type="match status" value="1"/>
</dbReference>
<dbReference type="Gene3D" id="2.40.128.130">
    <property type="entry name" value="Autotransporter beta-domain"/>
    <property type="match status" value="1"/>
</dbReference>
<evidence type="ECO:0000313" key="10">
    <source>
        <dbReference type="Proteomes" id="UP000653156"/>
    </source>
</evidence>
<dbReference type="GO" id="GO:0004177">
    <property type="term" value="F:aminopeptidase activity"/>
    <property type="evidence" value="ECO:0007669"/>
    <property type="project" value="UniProtKB-KW"/>
</dbReference>
<evidence type="ECO:0000256" key="2">
    <source>
        <dbReference type="ARBA" id="ARBA00022670"/>
    </source>
</evidence>
<keyword evidence="4 7" id="KW-0732">Signal</keyword>
<reference evidence="9" key="1">
    <citation type="submission" date="2021-02" db="EMBL/GenBank/DDBJ databases">
        <title>Neisseriaceae sp. 26B isolated from the cloaca of a Common Toad-headed Turtle (Mesoclemmys nasuta).</title>
        <authorList>
            <person name="Spergser J."/>
            <person name="Busse H.-J."/>
        </authorList>
    </citation>
    <scope>NUCLEOTIDE SEQUENCE</scope>
    <source>
        <strain evidence="9">26B</strain>
    </source>
</reference>
<dbReference type="SUPFAM" id="SSF53187">
    <property type="entry name" value="Zn-dependent exopeptidases"/>
    <property type="match status" value="1"/>
</dbReference>
<dbReference type="AlphaFoldDB" id="A0A892ZL86"/>
<feature type="signal peptide" evidence="7">
    <location>
        <begin position="1"/>
        <end position="25"/>
    </location>
</feature>
<evidence type="ECO:0000256" key="1">
    <source>
        <dbReference type="ARBA" id="ARBA00022438"/>
    </source>
</evidence>
<dbReference type="GO" id="GO:0006508">
    <property type="term" value="P:proteolysis"/>
    <property type="evidence" value="ECO:0007669"/>
    <property type="project" value="UniProtKB-KW"/>
</dbReference>
<keyword evidence="3" id="KW-0479">Metal-binding</keyword>
<dbReference type="InterPro" id="IPR005546">
    <property type="entry name" value="Autotransporte_beta"/>
</dbReference>
<sequence>MRHSLSLPTLGAAVLLALAAYPAQADEYGNYGKQTLMQLINDYPGRSAGSSKEPQAAEFMRGRMAHGGYQQSEQPFSFTASRGILSGQTLNSKNIVVSKQGQGSDQTLYVGAHYDTAFSTARLDRSTLQGLDDNSSGAAVLTELTRNLANIDTEHNLSFIAFGAEEMGLVGSKHFVAQMSAAERAKAIGMYNLDSLITGDFMYANGGDLSYDRASGQSVPRYAALRDHALAVAKELGITVKMNQGDKPVPGTNEPYKPKGVGCCSDQESFDAAGMPVVAFEATNWDLGPDFDGYTQTDNPGIPGGSTWHNPATDNWQFLTSVLGEERVDQRMRDFSRLLTRLIVEQTNADILASARQGGAALNQAHNAMRLSQSGMHDALSRRYLALQQGGEGVGDAQVWTDGGYTYAAPAYINDVNPAQRTHQGQIGIYLEQPLGAKTHLGGGLAYAVGYNKMQDSRSKINSQDLLATLYIHHGQGSGWWGNADAHYGRSRLNITRNIVMGGGDIPVILDRTEQGNTKGSIAGARVQTGWIWQHQNVDHGPYAGLDYSRIRIDGYGETGGSRTALSFKDHTSHSLEGQIGYQAAANQWEAGGVKWSPYARAAWVHEFKDGRFQRVDTVAQIDQGSRSVWLGDTDKSFARITLGLQAQITPRLGAYAELNTRLAHKEGKQPSGSLGVQYRF</sequence>
<evidence type="ECO:0000256" key="3">
    <source>
        <dbReference type="ARBA" id="ARBA00022723"/>
    </source>
</evidence>
<dbReference type="InterPro" id="IPR036709">
    <property type="entry name" value="Autotransporte_beta_dom_sf"/>
</dbReference>
<keyword evidence="10" id="KW-1185">Reference proteome</keyword>
<keyword evidence="2" id="KW-0645">Protease</keyword>
<dbReference type="PANTHER" id="PTHR12147:SF56">
    <property type="entry name" value="AMINOPEPTIDASE YDR415C-RELATED"/>
    <property type="match status" value="1"/>
</dbReference>
<dbReference type="RefSeq" id="WP_230340494.1">
    <property type="nucleotide sequence ID" value="NZ_CP069798.1"/>
</dbReference>
<accession>A0A892ZL86</accession>
<name>A0A892ZL86_9NEIS</name>
<evidence type="ECO:0000256" key="5">
    <source>
        <dbReference type="ARBA" id="ARBA00022801"/>
    </source>
</evidence>